<dbReference type="KEGG" id="ppyr:116159888"/>
<accession>A0A1Y1L7T1</accession>
<protein>
    <submittedName>
        <fullName evidence="3">Uncharacterized protein</fullName>
    </submittedName>
</protein>
<evidence type="ECO:0000313" key="3">
    <source>
        <dbReference type="EMBL" id="JAV68858.1"/>
    </source>
</evidence>
<dbReference type="AlphaFoldDB" id="A0A1Y1L7T1"/>
<feature type="transmembrane region" description="Helical" evidence="2">
    <location>
        <begin position="358"/>
        <end position="378"/>
    </location>
</feature>
<feature type="compositionally biased region" description="Basic and acidic residues" evidence="1">
    <location>
        <begin position="121"/>
        <end position="142"/>
    </location>
</feature>
<dbReference type="EMBL" id="GEZM01064025">
    <property type="protein sequence ID" value="JAV68858.1"/>
    <property type="molecule type" value="Transcribed_RNA"/>
</dbReference>
<dbReference type="GeneID" id="116159888"/>
<evidence type="ECO:0000256" key="2">
    <source>
        <dbReference type="SAM" id="Phobius"/>
    </source>
</evidence>
<keyword evidence="2" id="KW-1133">Transmembrane helix</keyword>
<reference evidence="3" key="1">
    <citation type="journal article" date="2016" name="Sci. Rep.">
        <title>Molecular characterization of firefly nuptial gifts: a multi-omics approach sheds light on postcopulatory sexual selection.</title>
        <authorList>
            <person name="Al-Wathiqui N."/>
            <person name="Fallon T.R."/>
            <person name="South A."/>
            <person name="Weng J.K."/>
            <person name="Lewis S.M."/>
        </authorList>
    </citation>
    <scope>NUCLEOTIDE SEQUENCE</scope>
</reference>
<dbReference type="RefSeq" id="XP_031328839.1">
    <property type="nucleotide sequence ID" value="XM_031472979.1"/>
</dbReference>
<proteinExistence type="predicted"/>
<feature type="region of interest" description="Disordered" evidence="1">
    <location>
        <begin position="121"/>
        <end position="149"/>
    </location>
</feature>
<evidence type="ECO:0000256" key="1">
    <source>
        <dbReference type="SAM" id="MobiDB-lite"/>
    </source>
</evidence>
<organism evidence="3">
    <name type="scientific">Photinus pyralis</name>
    <name type="common">Common eastern firefly</name>
    <name type="synonym">Lampyris pyralis</name>
    <dbReference type="NCBI Taxonomy" id="7054"/>
    <lineage>
        <taxon>Eukaryota</taxon>
        <taxon>Metazoa</taxon>
        <taxon>Ecdysozoa</taxon>
        <taxon>Arthropoda</taxon>
        <taxon>Hexapoda</taxon>
        <taxon>Insecta</taxon>
        <taxon>Pterygota</taxon>
        <taxon>Neoptera</taxon>
        <taxon>Endopterygota</taxon>
        <taxon>Coleoptera</taxon>
        <taxon>Polyphaga</taxon>
        <taxon>Elateriformia</taxon>
        <taxon>Elateroidea</taxon>
        <taxon>Lampyridae</taxon>
        <taxon>Lampyrinae</taxon>
        <taxon>Photinus</taxon>
    </lineage>
</organism>
<sequence length="381" mass="44108">MNTSYDEENYAYRVHAGYNSDNYSSDDQSDFDEVYEKNKPPPVLIDHSIYHVIKIEAFQEVVSKKNSRYGLYKNSLSAVEKPGVPLQIQQGEDNVDDISRKKNVIQKLGNEQSFLVHSLDNSEYRESEKASMKTVNESDKQKNNQTQTKARANNEAILLKHEKKFPQDQWNQLRVSSSLLNNQKTNSIIDNQQTSEAKPVNNLVRNNLCIRTHSKQNTKVKNTINVNSKRDESITDNIPSESDRKPFLSWIADFYQTKNLNRTIIQHNNTQHIVDDISDKAKETNFSTHAFLPKSINSSQHQVHYVNPRLEAPVNNAWKLRFCANTRISRRINICKSQRNKYAIKRIIQEEYEIKRTMAVVLLGVSLLSLFLILCNYLKCL</sequence>
<keyword evidence="2" id="KW-0472">Membrane</keyword>
<keyword evidence="2" id="KW-0812">Transmembrane</keyword>
<name>A0A1Y1L7T1_PHOPY</name>